<keyword evidence="11 14" id="KW-0503">Monooxygenase</keyword>
<evidence type="ECO:0000256" key="5">
    <source>
        <dbReference type="ARBA" id="ARBA00022617"/>
    </source>
</evidence>
<evidence type="ECO:0000256" key="3">
    <source>
        <dbReference type="ARBA" id="ARBA00005179"/>
    </source>
</evidence>
<evidence type="ECO:0000256" key="4">
    <source>
        <dbReference type="ARBA" id="ARBA00010617"/>
    </source>
</evidence>
<feature type="region of interest" description="Disordered" evidence="15">
    <location>
        <begin position="236"/>
        <end position="256"/>
    </location>
</feature>
<sequence>MYSTPSTVVLTLLFLVFLGKILLTLIRARRLRKLMPPGPPGLPLLGNILQIPTKDVWWKFLEWSQEYGPIFSLDFAGKPVVVLNTYETATDLLDRRSGIYADRPDLPMVNNILSGGMNLGFMHYGDLAAGSETTGSSLCFLILAMVLYPDVLRHAQAELDSVIGRGRTPTFEDRPELPYIGAIVKEVFSVINGPSFYRYSSEMYTGTTVFQNLWAISHNPAVFTDPQEFRPERFLNPDDKDQHELSAEDESSSKVRPNPDKLYAFGFGRRICPGMHLANNSLFIAAATLLWACDITNALDEDGNAIIPDMNALFDTGLGM</sequence>
<comment type="caution">
    <text evidence="17">The sequence shown here is derived from an EMBL/GenBank/DDBJ whole genome shotgun (WGS) entry which is preliminary data.</text>
</comment>
<evidence type="ECO:0000256" key="9">
    <source>
        <dbReference type="ARBA" id="ARBA00023002"/>
    </source>
</evidence>
<evidence type="ECO:0000256" key="15">
    <source>
        <dbReference type="SAM" id="MobiDB-lite"/>
    </source>
</evidence>
<dbReference type="PANTHER" id="PTHR46300:SF2">
    <property type="entry name" value="CYTOCHROME P450 MONOOXYGENASE ALNH-RELATED"/>
    <property type="match status" value="1"/>
</dbReference>
<dbReference type="SUPFAM" id="SSF48264">
    <property type="entry name" value="Cytochrome P450"/>
    <property type="match status" value="2"/>
</dbReference>
<evidence type="ECO:0000256" key="13">
    <source>
        <dbReference type="PIRSR" id="PIRSR602401-1"/>
    </source>
</evidence>
<evidence type="ECO:0000256" key="14">
    <source>
        <dbReference type="RuleBase" id="RU000461"/>
    </source>
</evidence>
<evidence type="ECO:0008006" key="19">
    <source>
        <dbReference type="Google" id="ProtNLM"/>
    </source>
</evidence>
<comment type="subcellular location">
    <subcellularLocation>
        <location evidence="2">Membrane</location>
    </subcellularLocation>
</comment>
<name>A0A4S4K774_9APHY</name>
<evidence type="ECO:0000256" key="7">
    <source>
        <dbReference type="ARBA" id="ARBA00022723"/>
    </source>
</evidence>
<evidence type="ECO:0000256" key="8">
    <source>
        <dbReference type="ARBA" id="ARBA00022989"/>
    </source>
</evidence>
<organism evidence="17 18">
    <name type="scientific">Hermanssonia centrifuga</name>
    <dbReference type="NCBI Taxonomy" id="98765"/>
    <lineage>
        <taxon>Eukaryota</taxon>
        <taxon>Fungi</taxon>
        <taxon>Dikarya</taxon>
        <taxon>Basidiomycota</taxon>
        <taxon>Agaricomycotina</taxon>
        <taxon>Agaricomycetes</taxon>
        <taxon>Polyporales</taxon>
        <taxon>Meruliaceae</taxon>
        <taxon>Hermanssonia</taxon>
    </lineage>
</organism>
<dbReference type="GO" id="GO:0004497">
    <property type="term" value="F:monooxygenase activity"/>
    <property type="evidence" value="ECO:0007669"/>
    <property type="project" value="UniProtKB-KW"/>
</dbReference>
<evidence type="ECO:0000256" key="12">
    <source>
        <dbReference type="ARBA" id="ARBA00023136"/>
    </source>
</evidence>
<dbReference type="PANTHER" id="PTHR46300">
    <property type="entry name" value="P450, PUTATIVE (EUROFUNG)-RELATED-RELATED"/>
    <property type="match status" value="1"/>
</dbReference>
<keyword evidence="9 14" id="KW-0560">Oxidoreductase</keyword>
<protein>
    <recommendedName>
        <fullName evidence="19">Cytochrome P450</fullName>
    </recommendedName>
</protein>
<dbReference type="InterPro" id="IPR001128">
    <property type="entry name" value="Cyt_P450"/>
</dbReference>
<gene>
    <name evidence="17" type="ORF">EW026_g7640</name>
</gene>
<dbReference type="Pfam" id="PF00067">
    <property type="entry name" value="p450"/>
    <property type="match status" value="2"/>
</dbReference>
<dbReference type="GO" id="GO:0016020">
    <property type="term" value="C:membrane"/>
    <property type="evidence" value="ECO:0007669"/>
    <property type="project" value="UniProtKB-SubCell"/>
</dbReference>
<dbReference type="GO" id="GO:0016705">
    <property type="term" value="F:oxidoreductase activity, acting on paired donors, with incorporation or reduction of molecular oxygen"/>
    <property type="evidence" value="ECO:0007669"/>
    <property type="project" value="InterPro"/>
</dbReference>
<evidence type="ECO:0000256" key="6">
    <source>
        <dbReference type="ARBA" id="ARBA00022692"/>
    </source>
</evidence>
<evidence type="ECO:0000256" key="10">
    <source>
        <dbReference type="ARBA" id="ARBA00023004"/>
    </source>
</evidence>
<reference evidence="17 18" key="1">
    <citation type="submission" date="2019-02" db="EMBL/GenBank/DDBJ databases">
        <title>Genome sequencing of the rare red list fungi Phlebia centrifuga.</title>
        <authorList>
            <person name="Buettner E."/>
            <person name="Kellner H."/>
        </authorList>
    </citation>
    <scope>NUCLEOTIDE SEQUENCE [LARGE SCALE GENOMIC DNA]</scope>
    <source>
        <strain evidence="17 18">DSM 108282</strain>
    </source>
</reference>
<keyword evidence="18" id="KW-1185">Reference proteome</keyword>
<dbReference type="InterPro" id="IPR050364">
    <property type="entry name" value="Cytochrome_P450_fung"/>
</dbReference>
<proteinExistence type="inferred from homology"/>
<comment type="pathway">
    <text evidence="3">Secondary metabolite biosynthesis.</text>
</comment>
<dbReference type="InterPro" id="IPR002401">
    <property type="entry name" value="Cyt_P450_E_grp-I"/>
</dbReference>
<comment type="cofactor">
    <cofactor evidence="1 13">
        <name>heme</name>
        <dbReference type="ChEBI" id="CHEBI:30413"/>
    </cofactor>
</comment>
<feature type="binding site" description="axial binding residue" evidence="13">
    <location>
        <position position="272"/>
    </location>
    <ligand>
        <name>heme</name>
        <dbReference type="ChEBI" id="CHEBI:30413"/>
    </ligand>
    <ligandPart>
        <name>Fe</name>
        <dbReference type="ChEBI" id="CHEBI:18248"/>
    </ligandPart>
</feature>
<evidence type="ECO:0000256" key="11">
    <source>
        <dbReference type="ARBA" id="ARBA00023033"/>
    </source>
</evidence>
<keyword evidence="10 13" id="KW-0408">Iron</keyword>
<dbReference type="Proteomes" id="UP000309038">
    <property type="component" value="Unassembled WGS sequence"/>
</dbReference>
<keyword evidence="12 16" id="KW-0472">Membrane</keyword>
<keyword evidence="5 13" id="KW-0349">Heme</keyword>
<evidence type="ECO:0000313" key="18">
    <source>
        <dbReference type="Proteomes" id="UP000309038"/>
    </source>
</evidence>
<evidence type="ECO:0000256" key="1">
    <source>
        <dbReference type="ARBA" id="ARBA00001971"/>
    </source>
</evidence>
<dbReference type="InterPro" id="IPR017972">
    <property type="entry name" value="Cyt_P450_CS"/>
</dbReference>
<feature type="transmembrane region" description="Helical" evidence="16">
    <location>
        <begin position="6"/>
        <end position="26"/>
    </location>
</feature>
<dbReference type="Gene3D" id="1.10.630.10">
    <property type="entry name" value="Cytochrome P450"/>
    <property type="match status" value="2"/>
</dbReference>
<dbReference type="AlphaFoldDB" id="A0A4S4K774"/>
<dbReference type="EMBL" id="SGPJ01000603">
    <property type="protein sequence ID" value="THG93655.1"/>
    <property type="molecule type" value="Genomic_DNA"/>
</dbReference>
<dbReference type="PROSITE" id="PS00086">
    <property type="entry name" value="CYTOCHROME_P450"/>
    <property type="match status" value="1"/>
</dbReference>
<keyword evidence="8 16" id="KW-1133">Transmembrane helix</keyword>
<evidence type="ECO:0000256" key="2">
    <source>
        <dbReference type="ARBA" id="ARBA00004370"/>
    </source>
</evidence>
<keyword evidence="6 16" id="KW-0812">Transmembrane</keyword>
<accession>A0A4S4K774</accession>
<dbReference type="InterPro" id="IPR036396">
    <property type="entry name" value="Cyt_P450_sf"/>
</dbReference>
<dbReference type="GO" id="GO:0020037">
    <property type="term" value="F:heme binding"/>
    <property type="evidence" value="ECO:0007669"/>
    <property type="project" value="InterPro"/>
</dbReference>
<evidence type="ECO:0000313" key="17">
    <source>
        <dbReference type="EMBL" id="THG93655.1"/>
    </source>
</evidence>
<keyword evidence="7 13" id="KW-0479">Metal-binding</keyword>
<dbReference type="PRINTS" id="PR00463">
    <property type="entry name" value="EP450I"/>
</dbReference>
<dbReference type="PRINTS" id="PR00385">
    <property type="entry name" value="P450"/>
</dbReference>
<evidence type="ECO:0000256" key="16">
    <source>
        <dbReference type="SAM" id="Phobius"/>
    </source>
</evidence>
<dbReference type="GO" id="GO:0005506">
    <property type="term" value="F:iron ion binding"/>
    <property type="evidence" value="ECO:0007669"/>
    <property type="project" value="InterPro"/>
</dbReference>
<comment type="similarity">
    <text evidence="4 14">Belongs to the cytochrome P450 family.</text>
</comment>